<feature type="non-terminal residue" evidence="3">
    <location>
        <position position="1"/>
    </location>
</feature>
<feature type="compositionally biased region" description="Basic and acidic residues" evidence="1">
    <location>
        <begin position="109"/>
        <end position="119"/>
    </location>
</feature>
<organism evidence="3 4">
    <name type="scientific">Toxoplasma gondii RUB</name>
    <dbReference type="NCBI Taxonomy" id="935652"/>
    <lineage>
        <taxon>Eukaryota</taxon>
        <taxon>Sar</taxon>
        <taxon>Alveolata</taxon>
        <taxon>Apicomplexa</taxon>
        <taxon>Conoidasida</taxon>
        <taxon>Coccidia</taxon>
        <taxon>Eucoccidiorida</taxon>
        <taxon>Eimeriorina</taxon>
        <taxon>Sarcocystidae</taxon>
        <taxon>Toxoplasma</taxon>
    </lineage>
</organism>
<dbReference type="AlphaFoldDB" id="A0A086LIV9"/>
<keyword evidence="2" id="KW-1133">Transmembrane helix</keyword>
<keyword evidence="2" id="KW-0472">Membrane</keyword>
<feature type="region of interest" description="Disordered" evidence="1">
    <location>
        <begin position="80"/>
        <end position="119"/>
    </location>
</feature>
<feature type="non-terminal residue" evidence="3">
    <location>
        <position position="119"/>
    </location>
</feature>
<evidence type="ECO:0000256" key="2">
    <source>
        <dbReference type="SAM" id="Phobius"/>
    </source>
</evidence>
<comment type="caution">
    <text evidence="3">The sequence shown here is derived from an EMBL/GenBank/DDBJ whole genome shotgun (WGS) entry which is preliminary data.</text>
</comment>
<accession>A0A086LIV9</accession>
<sequence length="119" mass="13733">RASVESMRSLRRLLLQRPPSPVLRLDMSNSFSVPEVLLERKPFRSGHPNHRAFLPLLLSLLPLLPLLLCLPRSRLFRLRPRQRQASPFRQSDHNGNIRGTAHLRQTQKSHTDAHRVAAK</sequence>
<dbReference type="EMBL" id="AFYV02003195">
    <property type="protein sequence ID" value="KFG56577.1"/>
    <property type="molecule type" value="Genomic_DNA"/>
</dbReference>
<keyword evidence="2 3" id="KW-0812">Transmembrane</keyword>
<dbReference type="Proteomes" id="UP000028834">
    <property type="component" value="Unassembled WGS sequence"/>
</dbReference>
<name>A0A086LIV9_TOXGO</name>
<evidence type="ECO:0000313" key="3">
    <source>
        <dbReference type="EMBL" id="KFG56577.1"/>
    </source>
</evidence>
<reference evidence="3 4" key="1">
    <citation type="submission" date="2014-05" db="EMBL/GenBank/DDBJ databases">
        <authorList>
            <person name="Sibley D."/>
            <person name="Venepally P."/>
            <person name="Karamycheva S."/>
            <person name="Hadjithomas M."/>
            <person name="Khan A."/>
            <person name="Brunk B."/>
            <person name="Roos D."/>
            <person name="Caler E."/>
            <person name="Lorenzi H."/>
        </authorList>
    </citation>
    <scope>NUCLEOTIDE SEQUENCE [LARGE SCALE GENOMIC DNA]</scope>
    <source>
        <strain evidence="3 4">RUB</strain>
    </source>
</reference>
<evidence type="ECO:0000313" key="4">
    <source>
        <dbReference type="Proteomes" id="UP000028834"/>
    </source>
</evidence>
<gene>
    <name evidence="3" type="ORF">TGRUB_434340</name>
</gene>
<evidence type="ECO:0000256" key="1">
    <source>
        <dbReference type="SAM" id="MobiDB-lite"/>
    </source>
</evidence>
<dbReference type="VEuPathDB" id="ToxoDB:TGRUB_434340"/>
<feature type="transmembrane region" description="Helical" evidence="2">
    <location>
        <begin position="52"/>
        <end position="71"/>
    </location>
</feature>
<proteinExistence type="predicted"/>
<protein>
    <submittedName>
        <fullName evidence="3">Putative transmembrane protein</fullName>
    </submittedName>
</protein>